<dbReference type="Pfam" id="PF00855">
    <property type="entry name" value="PWWP"/>
    <property type="match status" value="1"/>
</dbReference>
<evidence type="ECO:0000259" key="2">
    <source>
        <dbReference type="PROSITE" id="PS50812"/>
    </source>
</evidence>
<feature type="compositionally biased region" description="Low complexity" evidence="1">
    <location>
        <begin position="145"/>
        <end position="157"/>
    </location>
</feature>
<dbReference type="PROSITE" id="PS50812">
    <property type="entry name" value="PWWP"/>
    <property type="match status" value="1"/>
</dbReference>
<accession>A0AAV9WUM4</accession>
<feature type="compositionally biased region" description="Basic and acidic residues" evidence="1">
    <location>
        <begin position="345"/>
        <end position="365"/>
    </location>
</feature>
<dbReference type="Gene3D" id="2.30.30.140">
    <property type="match status" value="1"/>
</dbReference>
<feature type="compositionally biased region" description="Basic and acidic residues" evidence="1">
    <location>
        <begin position="434"/>
        <end position="443"/>
    </location>
</feature>
<feature type="compositionally biased region" description="Basic and acidic residues" evidence="1">
    <location>
        <begin position="48"/>
        <end position="57"/>
    </location>
</feature>
<feature type="compositionally biased region" description="Basic and acidic residues" evidence="1">
    <location>
        <begin position="613"/>
        <end position="626"/>
    </location>
</feature>
<dbReference type="EMBL" id="JAVHJO010000016">
    <property type="protein sequence ID" value="KAK6526524.1"/>
    <property type="molecule type" value="Genomic_DNA"/>
</dbReference>
<dbReference type="AlphaFoldDB" id="A0AAV9WUM4"/>
<feature type="region of interest" description="Disordered" evidence="1">
    <location>
        <begin position="558"/>
        <end position="657"/>
    </location>
</feature>
<sequence>MADVQKAKSPAPPAAPETSSEVKETASEVPSTVAPVEKVEVPAPVPDTKPDEPEKSTESASAHVATKTTDDANDADTEDKPAEKPAPQALEDQETTQTTEPIDHDADEAVTVDPGVSDPARPSRAAAVKAQEATKPRTPVKKKSSANLAGAAAASSAGKRKSFGGKAGPDMELKAGMIVLARLKGYSPWPAIIVEEDMLPPTVLKARPKDSTSKRKGKFSMAGLADDEIPIAARGSSAGHWPIMFLDNFESFSWTMFTEIMPLDDTAIDAFSPRGKAKDIVRAYENAKKRLTLDDIRDLKAEAYVDPEEEEAEADAMDVDEPEEEEEEEEEEVEVKPAKGKKKAPAKETASKKRKAEGEAEDTTKTPKKVNTGKNVKTPASSKTKTPVNGASKKKSAEETPAPAPKSSSKKRTAAVASEEEEDTIDKSAKKKSKGVEKKQEKDDSPEEAATTSAKAKNLTVEKDQKEKEVMYLRHKIQKALLTTEKVPTEQEVVNIDHYFQKLESYPKLEVAIIKKTKINKVLKALLRLSNIPFDEKYKFKDRTLKLLDEWNQLLANDPEASGAEPNGVKKGSSSSSKDKTKSKSPEDNEQKPEDPKEQVEISGADAAETEDSAEKKDEKLEKVDAPDTVAEASTEESKDEAVTKTAEAGKEVAAEA</sequence>
<feature type="compositionally biased region" description="Basic and acidic residues" evidence="1">
    <location>
        <begin position="577"/>
        <end position="600"/>
    </location>
</feature>
<feature type="compositionally biased region" description="Basic and acidic residues" evidence="1">
    <location>
        <begin position="636"/>
        <end position="657"/>
    </location>
</feature>
<feature type="compositionally biased region" description="Acidic residues" evidence="1">
    <location>
        <begin position="305"/>
        <end position="333"/>
    </location>
</feature>
<dbReference type="SMART" id="SM00293">
    <property type="entry name" value="PWWP"/>
    <property type="match status" value="1"/>
</dbReference>
<reference evidence="3 4" key="1">
    <citation type="submission" date="2019-10" db="EMBL/GenBank/DDBJ databases">
        <authorList>
            <person name="Palmer J.M."/>
        </authorList>
    </citation>
    <scope>NUCLEOTIDE SEQUENCE [LARGE SCALE GENOMIC DNA]</scope>
    <source>
        <strain evidence="3 4">TWF694</strain>
    </source>
</reference>
<name>A0AAV9WUM4_9PEZI</name>
<dbReference type="Proteomes" id="UP001365542">
    <property type="component" value="Unassembled WGS sequence"/>
</dbReference>
<dbReference type="SUPFAM" id="SSF63748">
    <property type="entry name" value="Tudor/PWWP/MBT"/>
    <property type="match status" value="1"/>
</dbReference>
<evidence type="ECO:0000313" key="4">
    <source>
        <dbReference type="Proteomes" id="UP001365542"/>
    </source>
</evidence>
<proteinExistence type="predicted"/>
<keyword evidence="4" id="KW-1185">Reference proteome</keyword>
<feature type="region of interest" description="Disordered" evidence="1">
    <location>
        <begin position="303"/>
        <end position="462"/>
    </location>
</feature>
<organism evidence="3 4">
    <name type="scientific">Orbilia ellipsospora</name>
    <dbReference type="NCBI Taxonomy" id="2528407"/>
    <lineage>
        <taxon>Eukaryota</taxon>
        <taxon>Fungi</taxon>
        <taxon>Dikarya</taxon>
        <taxon>Ascomycota</taxon>
        <taxon>Pezizomycotina</taxon>
        <taxon>Orbiliomycetes</taxon>
        <taxon>Orbiliales</taxon>
        <taxon>Orbiliaceae</taxon>
        <taxon>Orbilia</taxon>
    </lineage>
</organism>
<feature type="domain" description="PWWP" evidence="2">
    <location>
        <begin position="175"/>
        <end position="266"/>
    </location>
</feature>
<feature type="compositionally biased region" description="Polar residues" evidence="1">
    <location>
        <begin position="372"/>
        <end position="389"/>
    </location>
</feature>
<feature type="region of interest" description="Disordered" evidence="1">
    <location>
        <begin position="1"/>
        <end position="168"/>
    </location>
</feature>
<comment type="caution">
    <text evidence="3">The sequence shown here is derived from an EMBL/GenBank/DDBJ whole genome shotgun (WGS) entry which is preliminary data.</text>
</comment>
<evidence type="ECO:0000256" key="1">
    <source>
        <dbReference type="SAM" id="MobiDB-lite"/>
    </source>
</evidence>
<protein>
    <recommendedName>
        <fullName evidence="2">PWWP domain-containing protein</fullName>
    </recommendedName>
</protein>
<evidence type="ECO:0000313" key="3">
    <source>
        <dbReference type="EMBL" id="KAK6526524.1"/>
    </source>
</evidence>
<dbReference type="InterPro" id="IPR000313">
    <property type="entry name" value="PWWP_dom"/>
</dbReference>
<gene>
    <name evidence="3" type="ORF">TWF694_005107</name>
</gene>